<keyword evidence="7" id="KW-1185">Reference proteome</keyword>
<proteinExistence type="inferred from homology"/>
<evidence type="ECO:0000256" key="3">
    <source>
        <dbReference type="ARBA" id="ARBA00022679"/>
    </source>
</evidence>
<dbReference type="Gene3D" id="3.40.50.150">
    <property type="entry name" value="Vaccinia Virus protein VP39"/>
    <property type="match status" value="1"/>
</dbReference>
<dbReference type="SUPFAM" id="SSF53335">
    <property type="entry name" value="S-adenosyl-L-methionine-dependent methyltransferases"/>
    <property type="match status" value="1"/>
</dbReference>
<dbReference type="GO" id="GO:0032259">
    <property type="term" value="P:methylation"/>
    <property type="evidence" value="ECO:0007669"/>
    <property type="project" value="UniProtKB-KW"/>
</dbReference>
<sequence>MSRENREGDDPFQFGNRILTDENDVWNHNAWDHVEWGEEQKLEAERQLEAQQQTPVKDFDKNLYNSNPERYWNYFYSHNKDNFFKDRRWLRIEFPSIFECTTPEAGKKTIVEVGCGVGNTMYPILEVNNNPELTVVGADYSSKAIDIVKKHELYTKGNAHAAVWDLANPEGALPEGVEEHSADIIILIFVLSALSPTQWEQAVSNLKKLAKPGAQILFRDYGRYDLTQIRFKKERLLDENFYIRGDGTRVYFFTEEEVLQIFKDFKEPRIATDRRLIVNRKRRIKMYRVWLQGTFVCP</sequence>
<comment type="caution">
    <text evidence="6">The sequence shown here is derived from an EMBL/GenBank/DDBJ whole genome shotgun (WGS) entry which is preliminary data.</text>
</comment>
<evidence type="ECO:0000313" key="7">
    <source>
        <dbReference type="Proteomes" id="UP001362899"/>
    </source>
</evidence>
<dbReference type="InterPro" id="IPR029063">
    <property type="entry name" value="SAM-dependent_MTases_sf"/>
</dbReference>
<dbReference type="AlphaFoldDB" id="A0AAV5RN81"/>
<dbReference type="Pfam" id="PF08242">
    <property type="entry name" value="Methyltransf_12"/>
    <property type="match status" value="1"/>
</dbReference>
<evidence type="ECO:0000256" key="4">
    <source>
        <dbReference type="PIRNR" id="PIRNR037755"/>
    </source>
</evidence>
<name>A0AAV5RN81_STABA</name>
<gene>
    <name evidence="6" type="ORF">DASB73_033650</name>
</gene>
<dbReference type="CDD" id="cd02440">
    <property type="entry name" value="AdoMet_MTases"/>
    <property type="match status" value="1"/>
</dbReference>
<dbReference type="GO" id="GO:0052735">
    <property type="term" value="F:tRNA (cytidine-3-)-methyltransferase activity"/>
    <property type="evidence" value="ECO:0007669"/>
    <property type="project" value="TreeGrafter"/>
</dbReference>
<comment type="similarity">
    <text evidence="1 4">Belongs to the methyltransferase superfamily. METL family.</text>
</comment>
<reference evidence="6 7" key="1">
    <citation type="journal article" date="2023" name="Elife">
        <title>Identification of key yeast species and microbe-microbe interactions impacting larval growth of Drosophila in the wild.</title>
        <authorList>
            <person name="Mure A."/>
            <person name="Sugiura Y."/>
            <person name="Maeda R."/>
            <person name="Honda K."/>
            <person name="Sakurai N."/>
            <person name="Takahashi Y."/>
            <person name="Watada M."/>
            <person name="Katoh T."/>
            <person name="Gotoh A."/>
            <person name="Gotoh Y."/>
            <person name="Taniguchi I."/>
            <person name="Nakamura K."/>
            <person name="Hayashi T."/>
            <person name="Katayama T."/>
            <person name="Uemura T."/>
            <person name="Hattori Y."/>
        </authorList>
    </citation>
    <scope>NUCLEOTIDE SEQUENCE [LARGE SCALE GENOMIC DNA]</scope>
    <source>
        <strain evidence="6 7">SB-73</strain>
    </source>
</reference>
<keyword evidence="3 4" id="KW-0808">Transferase</keyword>
<feature type="domain" description="Methyltransferase type 12" evidence="5">
    <location>
        <begin position="111"/>
        <end position="215"/>
    </location>
</feature>
<protein>
    <recommendedName>
        <fullName evidence="4">tRNA N(3)-methylcytidine methyltransferase</fullName>
        <ecNumber evidence="4">2.1.1.-</ecNumber>
    </recommendedName>
</protein>
<keyword evidence="2 4" id="KW-0489">Methyltransferase</keyword>
<dbReference type="Proteomes" id="UP001362899">
    <property type="component" value="Unassembled WGS sequence"/>
</dbReference>
<accession>A0AAV5RN81</accession>
<dbReference type="EMBL" id="BTGC01000008">
    <property type="protein sequence ID" value="GMM52402.1"/>
    <property type="molecule type" value="Genomic_DNA"/>
</dbReference>
<evidence type="ECO:0000256" key="2">
    <source>
        <dbReference type="ARBA" id="ARBA00022603"/>
    </source>
</evidence>
<evidence type="ECO:0000259" key="5">
    <source>
        <dbReference type="Pfam" id="PF08242"/>
    </source>
</evidence>
<organism evidence="6 7">
    <name type="scientific">Starmerella bacillaris</name>
    <name type="common">Yeast</name>
    <name type="synonym">Candida zemplinina</name>
    <dbReference type="NCBI Taxonomy" id="1247836"/>
    <lineage>
        <taxon>Eukaryota</taxon>
        <taxon>Fungi</taxon>
        <taxon>Dikarya</taxon>
        <taxon>Ascomycota</taxon>
        <taxon>Saccharomycotina</taxon>
        <taxon>Dipodascomycetes</taxon>
        <taxon>Dipodascales</taxon>
        <taxon>Trichomonascaceae</taxon>
        <taxon>Starmerella</taxon>
    </lineage>
</organism>
<dbReference type="PANTHER" id="PTHR22809">
    <property type="entry name" value="METHYLTRANSFERASE-RELATED"/>
    <property type="match status" value="1"/>
</dbReference>
<dbReference type="InterPro" id="IPR026113">
    <property type="entry name" value="METTL2/6/8-like"/>
</dbReference>
<comment type="function">
    <text evidence="4">S-adenosyl-L-methionine-dependent methyltransferase.</text>
</comment>
<dbReference type="EC" id="2.1.1.-" evidence="4"/>
<dbReference type="PIRSF" id="PIRSF037755">
    <property type="entry name" value="Mettl2_prd"/>
    <property type="match status" value="1"/>
</dbReference>
<evidence type="ECO:0000313" key="6">
    <source>
        <dbReference type="EMBL" id="GMM52402.1"/>
    </source>
</evidence>
<dbReference type="InterPro" id="IPR013217">
    <property type="entry name" value="Methyltransf_12"/>
</dbReference>
<evidence type="ECO:0000256" key="1">
    <source>
        <dbReference type="ARBA" id="ARBA00009725"/>
    </source>
</evidence>
<dbReference type="PANTHER" id="PTHR22809:SF11">
    <property type="entry name" value="TRNA N(3)-METHYLCYTIDINE METHYLTRANSFERASE METTL2"/>
    <property type="match status" value="1"/>
</dbReference>